<feature type="compositionally biased region" description="Basic residues" evidence="1">
    <location>
        <begin position="15"/>
        <end position="26"/>
    </location>
</feature>
<name>A0A0L6UIQ6_9BASI</name>
<dbReference type="EMBL" id="LAVV01010948">
    <property type="protein sequence ID" value="KNZ48383.1"/>
    <property type="molecule type" value="Genomic_DNA"/>
</dbReference>
<protein>
    <submittedName>
        <fullName evidence="2">Uncharacterized protein</fullName>
    </submittedName>
</protein>
<dbReference type="Proteomes" id="UP000037035">
    <property type="component" value="Unassembled WGS sequence"/>
</dbReference>
<evidence type="ECO:0000313" key="2">
    <source>
        <dbReference type="EMBL" id="KNZ48383.1"/>
    </source>
</evidence>
<gene>
    <name evidence="2" type="ORF">VP01_5706g1</name>
</gene>
<dbReference type="OrthoDB" id="2414509at2759"/>
<feature type="region of interest" description="Disordered" evidence="1">
    <location>
        <begin position="1"/>
        <end position="28"/>
    </location>
</feature>
<organism evidence="2 3">
    <name type="scientific">Puccinia sorghi</name>
    <dbReference type="NCBI Taxonomy" id="27349"/>
    <lineage>
        <taxon>Eukaryota</taxon>
        <taxon>Fungi</taxon>
        <taxon>Dikarya</taxon>
        <taxon>Basidiomycota</taxon>
        <taxon>Pucciniomycotina</taxon>
        <taxon>Pucciniomycetes</taxon>
        <taxon>Pucciniales</taxon>
        <taxon>Pucciniaceae</taxon>
        <taxon>Puccinia</taxon>
    </lineage>
</organism>
<keyword evidence="3" id="KW-1185">Reference proteome</keyword>
<accession>A0A0L6UIQ6</accession>
<reference evidence="2 3" key="1">
    <citation type="submission" date="2015-08" db="EMBL/GenBank/DDBJ databases">
        <title>Next Generation Sequencing and Analysis of the Genome of Puccinia sorghi L Schw, the Causal Agent of Maize Common Rust.</title>
        <authorList>
            <person name="Rochi L."/>
            <person name="Burguener G."/>
            <person name="Darino M."/>
            <person name="Turjanski A."/>
            <person name="Kreff E."/>
            <person name="Dieguez M.J."/>
            <person name="Sacco F."/>
        </authorList>
    </citation>
    <scope>NUCLEOTIDE SEQUENCE [LARGE SCALE GENOMIC DNA]</scope>
    <source>
        <strain evidence="2 3">RO10H11247</strain>
    </source>
</reference>
<dbReference type="AlphaFoldDB" id="A0A0L6UIQ6"/>
<sequence>NTSNSKKATPIPKKATLKTKKPPKKPAIHDAIDKTAGHLKKDNYLVIIKWLKIERNYNSCSGTAINLTPHQMKDQFNTYTDKYKKVHTKFILAGFGLTNEDQKAGISTINEKLESMLMHNLKTKLQNLPLLSLLEMKLEAVT</sequence>
<feature type="compositionally biased region" description="Low complexity" evidence="1">
    <location>
        <begin position="1"/>
        <end position="14"/>
    </location>
</feature>
<dbReference type="VEuPathDB" id="FungiDB:VP01_5706g1"/>
<evidence type="ECO:0000256" key="1">
    <source>
        <dbReference type="SAM" id="MobiDB-lite"/>
    </source>
</evidence>
<comment type="caution">
    <text evidence="2">The sequence shown here is derived from an EMBL/GenBank/DDBJ whole genome shotgun (WGS) entry which is preliminary data.</text>
</comment>
<feature type="non-terminal residue" evidence="2">
    <location>
        <position position="1"/>
    </location>
</feature>
<evidence type="ECO:0000313" key="3">
    <source>
        <dbReference type="Proteomes" id="UP000037035"/>
    </source>
</evidence>
<dbReference type="STRING" id="27349.A0A0L6UIQ6"/>
<proteinExistence type="predicted"/>